<accession>A0A1I3NT35</accession>
<dbReference type="Proteomes" id="UP000183018">
    <property type="component" value="Unassembled WGS sequence"/>
</dbReference>
<organism evidence="2 3">
    <name type="scientific">Phytopseudomonas argentinensis</name>
    <dbReference type="NCBI Taxonomy" id="289370"/>
    <lineage>
        <taxon>Bacteria</taxon>
        <taxon>Pseudomonadati</taxon>
        <taxon>Pseudomonadota</taxon>
        <taxon>Gammaproteobacteria</taxon>
        <taxon>Pseudomonadales</taxon>
        <taxon>Pseudomonadaceae</taxon>
        <taxon>Phytopseudomonas</taxon>
    </lineage>
</organism>
<feature type="transmembrane region" description="Helical" evidence="1">
    <location>
        <begin position="29"/>
        <end position="46"/>
    </location>
</feature>
<keyword evidence="1" id="KW-0812">Transmembrane</keyword>
<keyword evidence="1" id="KW-0472">Membrane</keyword>
<protein>
    <submittedName>
        <fullName evidence="2">Uncharacterized protein</fullName>
    </submittedName>
</protein>
<proteinExistence type="predicted"/>
<evidence type="ECO:0000313" key="2">
    <source>
        <dbReference type="EMBL" id="SFJ12441.1"/>
    </source>
</evidence>
<dbReference type="AlphaFoldDB" id="A0A1I3NT35"/>
<name>A0A1I3NT35_9GAMM</name>
<reference evidence="3" key="1">
    <citation type="submission" date="2016-10" db="EMBL/GenBank/DDBJ databases">
        <authorList>
            <person name="Varghese N."/>
            <person name="Submissions S."/>
        </authorList>
    </citation>
    <scope>NUCLEOTIDE SEQUENCE [LARGE SCALE GENOMIC DNA]</scope>
    <source>
        <strain evidence="3">LMG 22563</strain>
    </source>
</reference>
<dbReference type="RefSeq" id="WP_167364709.1">
    <property type="nucleotide sequence ID" value="NZ_FORC01000004.1"/>
</dbReference>
<keyword evidence="1" id="KW-1133">Transmembrane helix</keyword>
<sequence length="53" mass="5544">MNAFYAFLLVSLAGFALLCAGVWLLIGTGWALIAGACSLFCIAGFIRRGMTNG</sequence>
<dbReference type="STRING" id="289370.SAMN05216602_4009"/>
<evidence type="ECO:0000313" key="3">
    <source>
        <dbReference type="Proteomes" id="UP000183018"/>
    </source>
</evidence>
<dbReference type="EMBL" id="FORC01000004">
    <property type="protein sequence ID" value="SFJ12441.1"/>
    <property type="molecule type" value="Genomic_DNA"/>
</dbReference>
<gene>
    <name evidence="2" type="ORF">SAMN05216602_4009</name>
</gene>
<keyword evidence="3" id="KW-1185">Reference proteome</keyword>
<evidence type="ECO:0000256" key="1">
    <source>
        <dbReference type="SAM" id="Phobius"/>
    </source>
</evidence>